<name>A0A6L9Q9U1_9ACTN</name>
<protein>
    <submittedName>
        <fullName evidence="1">Uncharacterized protein</fullName>
    </submittedName>
</protein>
<dbReference type="AlphaFoldDB" id="A0A6L9Q9U1"/>
<proteinExistence type="predicted"/>
<comment type="caution">
    <text evidence="1">The sequence shown here is derived from an EMBL/GenBank/DDBJ whole genome shotgun (WGS) entry which is preliminary data.</text>
</comment>
<evidence type="ECO:0000313" key="1">
    <source>
        <dbReference type="EMBL" id="NEA21975.1"/>
    </source>
</evidence>
<dbReference type="RefSeq" id="WP_163053569.1">
    <property type="nucleotide sequence ID" value="NZ_JAAGLI010000145.1"/>
</dbReference>
<dbReference type="Proteomes" id="UP000475532">
    <property type="component" value="Unassembled WGS sequence"/>
</dbReference>
<gene>
    <name evidence="1" type="ORF">G3I70_05620</name>
</gene>
<accession>A0A6L9Q9U1</accession>
<dbReference type="EMBL" id="JAAGLI010000145">
    <property type="protein sequence ID" value="NEA21975.1"/>
    <property type="molecule type" value="Genomic_DNA"/>
</dbReference>
<organism evidence="1 2">
    <name type="scientific">Actinomadura bangladeshensis</name>
    <dbReference type="NCBI Taxonomy" id="453573"/>
    <lineage>
        <taxon>Bacteria</taxon>
        <taxon>Bacillati</taxon>
        <taxon>Actinomycetota</taxon>
        <taxon>Actinomycetes</taxon>
        <taxon>Streptosporangiales</taxon>
        <taxon>Thermomonosporaceae</taxon>
        <taxon>Actinomadura</taxon>
    </lineage>
</organism>
<sequence length="332" mass="37821">MNLRVPIDLVEDGEIDGLLEDVQDARRRLRLTTSGVLPNVFAGKEADPARLKKEILSNAYEARLVGELVRPLEDPIFRAEWAYPFHLSALARRYRISTYPAERKDGLLKLGEGVARVLGILALAEIIAIGGFTTALRRNFRTGATFGTWLTLLEKFENDIESSRLGELAVLREGQDTYSLLQSIKATRNTTSHAHGVRFHHELNDEVEILEPLVVSTISSVSWLSGLPWEWVDRCEYLDDSFYRIIGSRLRGSHPSWEPFERFRTYPLRPNRIYVDSTSAGSPVDLWPLATVDLCPECRTRELFLLNQCRDDILTLRSLEDHELEIVYPVSD</sequence>
<evidence type="ECO:0000313" key="2">
    <source>
        <dbReference type="Proteomes" id="UP000475532"/>
    </source>
</evidence>
<reference evidence="1 2" key="1">
    <citation type="submission" date="2020-01" db="EMBL/GenBank/DDBJ databases">
        <title>Insect and environment-associated Actinomycetes.</title>
        <authorList>
            <person name="Currrie C."/>
            <person name="Chevrette M."/>
            <person name="Carlson C."/>
            <person name="Stubbendieck R."/>
            <person name="Wendt-Pienkowski E."/>
        </authorList>
    </citation>
    <scope>NUCLEOTIDE SEQUENCE [LARGE SCALE GENOMIC DNA]</scope>
    <source>
        <strain evidence="1 2">SID10258</strain>
    </source>
</reference>